<evidence type="ECO:0000313" key="2">
    <source>
        <dbReference type="EMBL" id="KDR41604.1"/>
    </source>
</evidence>
<evidence type="ECO:0000313" key="3">
    <source>
        <dbReference type="Proteomes" id="UP000027466"/>
    </source>
</evidence>
<proteinExistence type="predicted"/>
<dbReference type="STRING" id="60547.GCA_000751215_06306"/>
<dbReference type="EMBL" id="JFHC01000026">
    <property type="protein sequence ID" value="KDR41604.1"/>
    <property type="molecule type" value="Genomic_DNA"/>
</dbReference>
<name>A0A069PP09_9BURK</name>
<organism evidence="2 3">
    <name type="scientific">Caballeronia glathei</name>
    <dbReference type="NCBI Taxonomy" id="60547"/>
    <lineage>
        <taxon>Bacteria</taxon>
        <taxon>Pseudomonadati</taxon>
        <taxon>Pseudomonadota</taxon>
        <taxon>Betaproteobacteria</taxon>
        <taxon>Burkholderiales</taxon>
        <taxon>Burkholderiaceae</taxon>
        <taxon>Caballeronia</taxon>
    </lineage>
</organism>
<protein>
    <submittedName>
        <fullName evidence="2">Uncharacterized protein</fullName>
    </submittedName>
</protein>
<feature type="region of interest" description="Disordered" evidence="1">
    <location>
        <begin position="23"/>
        <end position="63"/>
    </location>
</feature>
<reference evidence="2 3" key="1">
    <citation type="submission" date="2014-03" db="EMBL/GenBank/DDBJ databases">
        <title>Draft Genome Sequences of Four Burkholderia Strains.</title>
        <authorList>
            <person name="Liu X.Y."/>
            <person name="Li C.X."/>
            <person name="Xu J.H."/>
        </authorList>
    </citation>
    <scope>NUCLEOTIDE SEQUENCE [LARGE SCALE GENOMIC DNA]</scope>
    <source>
        <strain evidence="2 3">DSM 50014</strain>
    </source>
</reference>
<comment type="caution">
    <text evidence="2">The sequence shown here is derived from an EMBL/GenBank/DDBJ whole genome shotgun (WGS) entry which is preliminary data.</text>
</comment>
<keyword evidence="3" id="KW-1185">Reference proteome</keyword>
<accession>A0A069PP09</accession>
<sequence>MSKSNNNKAIWNAYDRWLDRDLDEAMGDSEPPLTEAERAASWDDDRYEKLDADTMPRVQRGNV</sequence>
<dbReference type="AlphaFoldDB" id="A0A069PP09"/>
<gene>
    <name evidence="2" type="ORF">BG61_16980</name>
</gene>
<evidence type="ECO:0000256" key="1">
    <source>
        <dbReference type="SAM" id="MobiDB-lite"/>
    </source>
</evidence>
<dbReference type="Proteomes" id="UP000027466">
    <property type="component" value="Unassembled WGS sequence"/>
</dbReference>
<feature type="compositionally biased region" description="Basic and acidic residues" evidence="1">
    <location>
        <begin position="35"/>
        <end position="54"/>
    </location>
</feature>